<dbReference type="EMBL" id="BJZV01000019">
    <property type="protein sequence ID" value="GEP11513.1"/>
    <property type="molecule type" value="Genomic_DNA"/>
</dbReference>
<proteinExistence type="predicted"/>
<comment type="caution">
    <text evidence="1">The sequence shown here is derived from an EMBL/GenBank/DDBJ whole genome shotgun (WGS) entry which is preliminary data.</text>
</comment>
<sequence length="112" mass="12536">MFSLETAPTSEDPFLRARIVCRAAYGLDAFERWEAIEAIEMFVREGSLPVWTAFGSAASLVYPEPARADHLRDAIRHPHAERNRGHEEESAAWRLRLGYADALVPPACPTAE</sequence>
<accession>A0A512JNS6</accession>
<keyword evidence="2" id="KW-1185">Reference proteome</keyword>
<gene>
    <name evidence="1" type="ORF">MGN01_33580</name>
</gene>
<dbReference type="Proteomes" id="UP000321750">
    <property type="component" value="Unassembled WGS sequence"/>
</dbReference>
<protein>
    <submittedName>
        <fullName evidence="1">Uncharacterized protein</fullName>
    </submittedName>
</protein>
<organism evidence="1 2">
    <name type="scientific">Methylobacterium gnaphalii</name>
    <dbReference type="NCBI Taxonomy" id="1010610"/>
    <lineage>
        <taxon>Bacteria</taxon>
        <taxon>Pseudomonadati</taxon>
        <taxon>Pseudomonadota</taxon>
        <taxon>Alphaproteobacteria</taxon>
        <taxon>Hyphomicrobiales</taxon>
        <taxon>Methylobacteriaceae</taxon>
        <taxon>Methylobacterium</taxon>
    </lineage>
</organism>
<evidence type="ECO:0000313" key="1">
    <source>
        <dbReference type="EMBL" id="GEP11513.1"/>
    </source>
</evidence>
<reference evidence="1 2" key="1">
    <citation type="submission" date="2019-07" db="EMBL/GenBank/DDBJ databases">
        <title>Whole genome shotgun sequence of Methylobacterium gnaphalii NBRC 107716.</title>
        <authorList>
            <person name="Hosoyama A."/>
            <person name="Uohara A."/>
            <person name="Ohji S."/>
            <person name="Ichikawa N."/>
        </authorList>
    </citation>
    <scope>NUCLEOTIDE SEQUENCE [LARGE SCALE GENOMIC DNA]</scope>
    <source>
        <strain evidence="1 2">NBRC 107716</strain>
    </source>
</reference>
<name>A0A512JNS6_9HYPH</name>
<dbReference type="AlphaFoldDB" id="A0A512JNS6"/>
<evidence type="ECO:0000313" key="2">
    <source>
        <dbReference type="Proteomes" id="UP000321750"/>
    </source>
</evidence>